<comment type="caution">
    <text evidence="3">The sequence shown here is derived from an EMBL/GenBank/DDBJ whole genome shotgun (WGS) entry which is preliminary data.</text>
</comment>
<dbReference type="Pfam" id="PF24698">
    <property type="entry name" value="DUF7662"/>
    <property type="match status" value="1"/>
</dbReference>
<sequence>MKLLIGPNLTLDANFTVQPTGAGFAIDWESRGGSDHGPRTSRNKEYGPAFEALLERMAQSGMQIEQIEISSRKAMADGGDRRITPEGFDYPINLNGVNFGQLRISIGRELAGYGRDEDADKGGNSTKRMTLQISWPSNPTATAGEIEDALMATYGEPTGDVERRLKYEPLGTYLRAILHEDEVVLPFTEIEKLVGHLPQSARSSQFWANARDHHISRRAQWLDNGFSAYYDSSLPGVRFVRPTAAEAPTYDEEELEKRAKQAEARFKKSGKSTPPPSGNEDPDRAPRVQTAFERDPKVVAWVRAQADRECECCRQEAPFEKEDGTPYLEVHHLRPLAEGGPDKVENAIACCPNCHRRLHQGRGRLELRQELISRIPRLVDYPARLP</sequence>
<evidence type="ECO:0000259" key="2">
    <source>
        <dbReference type="SMART" id="SM00507"/>
    </source>
</evidence>
<evidence type="ECO:0000256" key="1">
    <source>
        <dbReference type="SAM" id="MobiDB-lite"/>
    </source>
</evidence>
<gene>
    <name evidence="3" type="ORF">ABVB70_20875</name>
</gene>
<keyword evidence="3" id="KW-0378">Hydrolase</keyword>
<dbReference type="EMBL" id="JBETME010000009">
    <property type="protein sequence ID" value="MES4992777.1"/>
    <property type="molecule type" value="Genomic_DNA"/>
</dbReference>
<feature type="region of interest" description="Disordered" evidence="1">
    <location>
        <begin position="248"/>
        <end position="287"/>
    </location>
</feature>
<dbReference type="GO" id="GO:0004519">
    <property type="term" value="F:endonuclease activity"/>
    <property type="evidence" value="ECO:0007669"/>
    <property type="project" value="UniProtKB-KW"/>
</dbReference>
<dbReference type="RefSeq" id="WP_307008735.1">
    <property type="nucleotide sequence ID" value="NZ_JBETME010000009.1"/>
</dbReference>
<protein>
    <submittedName>
        <fullName evidence="3">HNH endonuclease</fullName>
    </submittedName>
</protein>
<dbReference type="AlphaFoldDB" id="A0ABD5LS53"/>
<dbReference type="SMART" id="SM00507">
    <property type="entry name" value="HNHc"/>
    <property type="match status" value="1"/>
</dbReference>
<dbReference type="InterPro" id="IPR002711">
    <property type="entry name" value="HNH"/>
</dbReference>
<organism evidence="3 4">
    <name type="scientific">Agrobacterium radiobacter</name>
    <dbReference type="NCBI Taxonomy" id="362"/>
    <lineage>
        <taxon>Bacteria</taxon>
        <taxon>Pseudomonadati</taxon>
        <taxon>Pseudomonadota</taxon>
        <taxon>Alphaproteobacteria</taxon>
        <taxon>Hyphomicrobiales</taxon>
        <taxon>Rhizobiaceae</taxon>
        <taxon>Rhizobium/Agrobacterium group</taxon>
        <taxon>Agrobacterium</taxon>
        <taxon>Agrobacterium tumefaciens complex</taxon>
    </lineage>
</organism>
<feature type="compositionally biased region" description="Basic and acidic residues" evidence="1">
    <location>
        <begin position="255"/>
        <end position="266"/>
    </location>
</feature>
<dbReference type="CDD" id="cd00085">
    <property type="entry name" value="HNHc"/>
    <property type="match status" value="1"/>
</dbReference>
<accession>A0ABD5LS53</accession>
<keyword evidence="3" id="KW-0255">Endonuclease</keyword>
<dbReference type="Proteomes" id="UP001438189">
    <property type="component" value="Unassembled WGS sequence"/>
</dbReference>
<feature type="domain" description="HNH nuclease" evidence="2">
    <location>
        <begin position="297"/>
        <end position="356"/>
    </location>
</feature>
<dbReference type="Pfam" id="PF01844">
    <property type="entry name" value="HNH"/>
    <property type="match status" value="1"/>
</dbReference>
<evidence type="ECO:0000313" key="3">
    <source>
        <dbReference type="EMBL" id="MES4992777.1"/>
    </source>
</evidence>
<keyword evidence="3" id="KW-0540">Nuclease</keyword>
<evidence type="ECO:0000313" key="4">
    <source>
        <dbReference type="Proteomes" id="UP001438189"/>
    </source>
</evidence>
<reference evidence="3 4" key="1">
    <citation type="submission" date="2024-06" db="EMBL/GenBank/DDBJ databases">
        <title>Genome sequencing of Agrobacterium spp. from tobacco in Serbia.</title>
        <authorList>
            <person name="Ilicic R.J."/>
            <person name="Studholme D.J."/>
            <person name="Jelusic A."/>
            <person name="Barac G."/>
            <person name="Bagi F."/>
            <person name="Popovic Milovanovic T."/>
        </authorList>
    </citation>
    <scope>NUCLEOTIDE SEQUENCE [LARGE SCALE GENOMIC DNA]</scope>
    <source>
        <strain evidence="3 4">DA1</strain>
    </source>
</reference>
<dbReference type="InterPro" id="IPR003615">
    <property type="entry name" value="HNH_nuc"/>
</dbReference>
<name>A0ABD5LS53_AGRRD</name>
<proteinExistence type="predicted"/>
<dbReference type="InterPro" id="IPR056079">
    <property type="entry name" value="DUF7662"/>
</dbReference>
<dbReference type="Gene3D" id="1.10.30.50">
    <property type="match status" value="1"/>
</dbReference>